<dbReference type="RefSeq" id="WP_089355450.1">
    <property type="nucleotide sequence ID" value="NZ_FZPD01000001.1"/>
</dbReference>
<evidence type="ECO:0000259" key="3">
    <source>
        <dbReference type="Pfam" id="PF02581"/>
    </source>
</evidence>
<dbReference type="SUPFAM" id="SSF51391">
    <property type="entry name" value="Thiamin phosphate synthase"/>
    <property type="match status" value="1"/>
</dbReference>
<dbReference type="Pfam" id="PF02581">
    <property type="entry name" value="TMP-TENI"/>
    <property type="match status" value="1"/>
</dbReference>
<comment type="pathway">
    <text evidence="1">Cofactor biosynthesis; thiamine diphosphate biosynthesis.</text>
</comment>
<evidence type="ECO:0000313" key="5">
    <source>
        <dbReference type="Proteomes" id="UP000198393"/>
    </source>
</evidence>
<evidence type="ECO:0000256" key="1">
    <source>
        <dbReference type="ARBA" id="ARBA00004948"/>
    </source>
</evidence>
<accession>A0A239FL44</accession>
<dbReference type="OrthoDB" id="9810880at2"/>
<dbReference type="PANTHER" id="PTHR20857">
    <property type="entry name" value="THIAMINE-PHOSPHATE PYROPHOSPHORYLASE"/>
    <property type="match status" value="1"/>
</dbReference>
<dbReference type="InterPro" id="IPR036206">
    <property type="entry name" value="ThiamineP_synth_sf"/>
</dbReference>
<dbReference type="Gene3D" id="3.20.20.70">
    <property type="entry name" value="Aldolase class I"/>
    <property type="match status" value="1"/>
</dbReference>
<dbReference type="PANTHER" id="PTHR20857:SF15">
    <property type="entry name" value="THIAMINE-PHOSPHATE SYNTHASE"/>
    <property type="match status" value="1"/>
</dbReference>
<keyword evidence="5" id="KW-1185">Reference proteome</keyword>
<dbReference type="Proteomes" id="UP000198393">
    <property type="component" value="Unassembled WGS sequence"/>
</dbReference>
<evidence type="ECO:0000256" key="2">
    <source>
        <dbReference type="ARBA" id="ARBA00022977"/>
    </source>
</evidence>
<reference evidence="4 5" key="1">
    <citation type="submission" date="2017-06" db="EMBL/GenBank/DDBJ databases">
        <authorList>
            <person name="Kim H.J."/>
            <person name="Triplett B.A."/>
        </authorList>
    </citation>
    <scope>NUCLEOTIDE SEQUENCE [LARGE SCALE GENOMIC DNA]</scope>
    <source>
        <strain evidence="4 5">DSM 19307</strain>
    </source>
</reference>
<dbReference type="AlphaFoldDB" id="A0A239FL44"/>
<sequence>MKKLSGIYLVLDPSLPWDLLCKKVHSALKGGVSILQIWNHWNQEVSQAEKIDFINEIKAVAELFHTPVLMHEDWQLANKLELDGVHFDVVPERFDLVKATLKDKYIGLTVGNNLELVSWAEEQDLSYISFCAMFPSSSVDSCEIVDQQTVVNARRITRLPIFLSGGIQPENLKELSQLPFVGIAIISGIINADDPENTVRQYLTILENMKN</sequence>
<dbReference type="CDD" id="cd00564">
    <property type="entry name" value="TMP_TenI"/>
    <property type="match status" value="1"/>
</dbReference>
<dbReference type="InterPro" id="IPR022998">
    <property type="entry name" value="ThiamineP_synth_TenI"/>
</dbReference>
<gene>
    <name evidence="4" type="ORF">SAMN05421640_0700</name>
</gene>
<name>A0A239FL44_EKHLU</name>
<evidence type="ECO:0000313" key="4">
    <source>
        <dbReference type="EMBL" id="SNS56973.1"/>
    </source>
</evidence>
<proteinExistence type="predicted"/>
<dbReference type="EMBL" id="FZPD01000001">
    <property type="protein sequence ID" value="SNS56973.1"/>
    <property type="molecule type" value="Genomic_DNA"/>
</dbReference>
<dbReference type="InterPro" id="IPR013785">
    <property type="entry name" value="Aldolase_TIM"/>
</dbReference>
<protein>
    <submittedName>
        <fullName evidence="4">Thiamine-phosphate pyrophosphorylase</fullName>
    </submittedName>
</protein>
<dbReference type="GO" id="GO:0004789">
    <property type="term" value="F:thiamine-phosphate diphosphorylase activity"/>
    <property type="evidence" value="ECO:0007669"/>
    <property type="project" value="TreeGrafter"/>
</dbReference>
<dbReference type="GO" id="GO:0005737">
    <property type="term" value="C:cytoplasm"/>
    <property type="evidence" value="ECO:0007669"/>
    <property type="project" value="TreeGrafter"/>
</dbReference>
<organism evidence="4 5">
    <name type="scientific">Ekhidna lutea</name>
    <dbReference type="NCBI Taxonomy" id="447679"/>
    <lineage>
        <taxon>Bacteria</taxon>
        <taxon>Pseudomonadati</taxon>
        <taxon>Bacteroidota</taxon>
        <taxon>Cytophagia</taxon>
        <taxon>Cytophagales</taxon>
        <taxon>Reichenbachiellaceae</taxon>
        <taxon>Ekhidna</taxon>
    </lineage>
</organism>
<keyword evidence="2" id="KW-0784">Thiamine biosynthesis</keyword>
<dbReference type="GO" id="GO:0009228">
    <property type="term" value="P:thiamine biosynthetic process"/>
    <property type="evidence" value="ECO:0007669"/>
    <property type="project" value="UniProtKB-KW"/>
</dbReference>
<feature type="domain" description="Thiamine phosphate synthase/TenI" evidence="3">
    <location>
        <begin position="7"/>
        <end position="189"/>
    </location>
</feature>